<comment type="caution">
    <text evidence="3">The sequence shown here is derived from an EMBL/GenBank/DDBJ whole genome shotgun (WGS) entry which is preliminary data.</text>
</comment>
<dbReference type="Proteomes" id="UP001549110">
    <property type="component" value="Unassembled WGS sequence"/>
</dbReference>
<feature type="compositionally biased region" description="Basic and acidic residues" evidence="1">
    <location>
        <begin position="264"/>
        <end position="355"/>
    </location>
</feature>
<organism evidence="3 4">
    <name type="scientific">Phenylobacterium koreense</name>
    <dbReference type="NCBI Taxonomy" id="266125"/>
    <lineage>
        <taxon>Bacteria</taxon>
        <taxon>Pseudomonadati</taxon>
        <taxon>Pseudomonadota</taxon>
        <taxon>Alphaproteobacteria</taxon>
        <taxon>Caulobacterales</taxon>
        <taxon>Caulobacteraceae</taxon>
        <taxon>Phenylobacterium</taxon>
    </lineage>
</organism>
<sequence length="422" mass="48164">MPKDETDAGGSAPENTASQGQSAAASQASAQPKEAGSQSAIELLKSDHRTVEGLFAQYEKAAGNQKARIIEQVCSALVIHTMLEEKLFYPACRQAASDEEPLDEAQVEHDGAKVLIADLMSGNGQDQYRDAKVKVLSEQIKHHVGEEEAPTRGIFAKAKAAGVDTPELAQRIRELKQRLEARQDELFPPALVSIDALASRDRTQQEESMPRQGPERDERGRFMSDDDDRYYRSRERDDDRYYRSRGRDDDDGRGWYGDPQGHSEASRRGWAERRGETRSFRRDDDDDYRRSYRSQERDRDEYGRFVSDDDDRRGGGYRARDERGRFTDEDYGYRSRSRYEDDDRGYRSRGSEDRGQGGWFGDSRGHAEAARRGWEERGGGRSRYEDDDRGYRSRSDDRGQGGWFGDPQGHAEAARRGWEGRR</sequence>
<evidence type="ECO:0000313" key="4">
    <source>
        <dbReference type="Proteomes" id="UP001549110"/>
    </source>
</evidence>
<dbReference type="PANTHER" id="PTHR35585:SF1">
    <property type="entry name" value="HHE DOMAIN PROTEIN (AFU_ORTHOLOGUE AFUA_4G00730)"/>
    <property type="match status" value="1"/>
</dbReference>
<proteinExistence type="predicted"/>
<feature type="region of interest" description="Disordered" evidence="1">
    <location>
        <begin position="195"/>
        <end position="422"/>
    </location>
</feature>
<evidence type="ECO:0000256" key="1">
    <source>
        <dbReference type="SAM" id="MobiDB-lite"/>
    </source>
</evidence>
<feature type="compositionally biased region" description="Basic and acidic residues" evidence="1">
    <location>
        <begin position="363"/>
        <end position="399"/>
    </location>
</feature>
<keyword evidence="4" id="KW-1185">Reference proteome</keyword>
<feature type="compositionally biased region" description="Low complexity" evidence="1">
    <location>
        <begin position="17"/>
        <end position="31"/>
    </location>
</feature>
<dbReference type="EMBL" id="JBEPLU010000001">
    <property type="protein sequence ID" value="MET3525661.1"/>
    <property type="molecule type" value="Genomic_DNA"/>
</dbReference>
<feature type="region of interest" description="Disordered" evidence="1">
    <location>
        <begin position="1"/>
        <end position="40"/>
    </location>
</feature>
<evidence type="ECO:0000313" key="3">
    <source>
        <dbReference type="EMBL" id="MET3525661.1"/>
    </source>
</evidence>
<dbReference type="InterPro" id="IPR012312">
    <property type="entry name" value="Hemerythrin-like"/>
</dbReference>
<name>A0ABV2EF54_9CAUL</name>
<dbReference type="Gene3D" id="1.20.120.520">
    <property type="entry name" value="nmb1532 protein domain like"/>
    <property type="match status" value="1"/>
</dbReference>
<reference evidence="3 4" key="1">
    <citation type="submission" date="2024-06" db="EMBL/GenBank/DDBJ databases">
        <title>Genomic Encyclopedia of Type Strains, Phase IV (KMG-IV): sequencing the most valuable type-strain genomes for metagenomic binning, comparative biology and taxonomic classification.</title>
        <authorList>
            <person name="Goeker M."/>
        </authorList>
    </citation>
    <scope>NUCLEOTIDE SEQUENCE [LARGE SCALE GENOMIC DNA]</scope>
    <source>
        <strain evidence="3 4">DSM 17809</strain>
    </source>
</reference>
<feature type="compositionally biased region" description="Basic and acidic residues" evidence="1">
    <location>
        <begin position="198"/>
        <end position="253"/>
    </location>
</feature>
<feature type="domain" description="Hemerythrin-like" evidence="2">
    <location>
        <begin position="40"/>
        <end position="148"/>
    </location>
</feature>
<dbReference type="PANTHER" id="PTHR35585">
    <property type="entry name" value="HHE DOMAIN PROTEIN (AFU_ORTHOLOGUE AFUA_4G00730)"/>
    <property type="match status" value="1"/>
</dbReference>
<dbReference type="RefSeq" id="WP_331932188.1">
    <property type="nucleotide sequence ID" value="NZ_JBEPLU010000001.1"/>
</dbReference>
<evidence type="ECO:0000259" key="2">
    <source>
        <dbReference type="Pfam" id="PF01814"/>
    </source>
</evidence>
<dbReference type="Pfam" id="PF01814">
    <property type="entry name" value="Hemerythrin"/>
    <property type="match status" value="1"/>
</dbReference>
<gene>
    <name evidence="3" type="ORF">ABID41_000756</name>
</gene>
<protein>
    <submittedName>
        <fullName evidence="3">Hemerythrin superfamily protein</fullName>
    </submittedName>
</protein>
<feature type="compositionally biased region" description="Basic and acidic residues" evidence="1">
    <location>
        <begin position="412"/>
        <end position="422"/>
    </location>
</feature>
<accession>A0ABV2EF54</accession>